<dbReference type="PANTHER" id="PTHR43436:SF1">
    <property type="entry name" value="TRANSCRIPTIONAL REGULATORY PROTEIN"/>
    <property type="match status" value="1"/>
</dbReference>
<evidence type="ECO:0000259" key="3">
    <source>
        <dbReference type="PROSITE" id="PS01124"/>
    </source>
</evidence>
<dbReference type="InterPro" id="IPR009057">
    <property type="entry name" value="Homeodomain-like_sf"/>
</dbReference>
<evidence type="ECO:0000256" key="2">
    <source>
        <dbReference type="ARBA" id="ARBA00023163"/>
    </source>
</evidence>
<reference evidence="4 5" key="1">
    <citation type="submission" date="2023-07" db="EMBL/GenBank/DDBJ databases">
        <title>Sorghum-associated microbial communities from plants grown in Nebraska, USA.</title>
        <authorList>
            <person name="Schachtman D."/>
        </authorList>
    </citation>
    <scope>NUCLEOTIDE SEQUENCE [LARGE SCALE GENOMIC DNA]</scope>
    <source>
        <strain evidence="4 5">BE314</strain>
    </source>
</reference>
<dbReference type="Pfam" id="PF12833">
    <property type="entry name" value="HTH_18"/>
    <property type="match status" value="1"/>
</dbReference>
<keyword evidence="2" id="KW-0804">Transcription</keyword>
<organism evidence="4 5">
    <name type="scientific">Roseateles saccharophilus</name>
    <name type="common">Pseudomonas saccharophila</name>
    <dbReference type="NCBI Taxonomy" id="304"/>
    <lineage>
        <taxon>Bacteria</taxon>
        <taxon>Pseudomonadati</taxon>
        <taxon>Pseudomonadota</taxon>
        <taxon>Betaproteobacteria</taxon>
        <taxon>Burkholderiales</taxon>
        <taxon>Sphaerotilaceae</taxon>
        <taxon>Roseateles</taxon>
    </lineage>
</organism>
<dbReference type="PANTHER" id="PTHR43436">
    <property type="entry name" value="ARAC-FAMILY TRANSCRIPTIONAL REGULATOR"/>
    <property type="match status" value="1"/>
</dbReference>
<sequence length="299" mass="32927">MPTDDDLQPLRERTIAAALARAPGDGLHATALPWLRLIRASAPAHPVPAVYEPGLVLVLQGRKRAQLGERVVHYDAMQCLVVPMTMLPRGQVIEASPSRPYVCMRLSCETQALTELLLEDDAPPGDGDASLHVAPVTAPLLDAALRLLQLLDSPQDLKTLAPLVQREILYRVLTGPLGPRLRSLAQGDGVARRLNRVIEQLTRRFAEPLSIDELAELAHMSPSTLHLRFKQLTALSPLQFQKNLRLQQARRLMLGDGLDAASAAHRVGYESPSQFSREYRRLFGAPPREDISLLRNTAG</sequence>
<dbReference type="EMBL" id="JAVDXU010000002">
    <property type="protein sequence ID" value="MDR7270051.1"/>
    <property type="molecule type" value="Genomic_DNA"/>
</dbReference>
<dbReference type="Gene3D" id="1.10.10.60">
    <property type="entry name" value="Homeodomain-like"/>
    <property type="match status" value="1"/>
</dbReference>
<evidence type="ECO:0000256" key="1">
    <source>
        <dbReference type="ARBA" id="ARBA00023015"/>
    </source>
</evidence>
<dbReference type="InterPro" id="IPR018060">
    <property type="entry name" value="HTH_AraC"/>
</dbReference>
<dbReference type="PROSITE" id="PS01124">
    <property type="entry name" value="HTH_ARAC_FAMILY_2"/>
    <property type="match status" value="1"/>
</dbReference>
<comment type="caution">
    <text evidence="4">The sequence shown here is derived from an EMBL/GenBank/DDBJ whole genome shotgun (WGS) entry which is preliminary data.</text>
</comment>
<evidence type="ECO:0000313" key="4">
    <source>
        <dbReference type="EMBL" id="MDR7270051.1"/>
    </source>
</evidence>
<dbReference type="InterPro" id="IPR009594">
    <property type="entry name" value="Tscrpt_reg_HTH_AraC_N"/>
</dbReference>
<accession>A0ABU1YPD6</accession>
<keyword evidence="5" id="KW-1185">Reference proteome</keyword>
<proteinExistence type="predicted"/>
<dbReference type="RefSeq" id="WP_310265543.1">
    <property type="nucleotide sequence ID" value="NZ_JAVDXU010000002.1"/>
</dbReference>
<dbReference type="Proteomes" id="UP001180453">
    <property type="component" value="Unassembled WGS sequence"/>
</dbReference>
<protein>
    <submittedName>
        <fullName evidence="4">AraC-like DNA-binding protein</fullName>
    </submittedName>
</protein>
<feature type="domain" description="HTH araC/xylS-type" evidence="3">
    <location>
        <begin position="195"/>
        <end position="293"/>
    </location>
</feature>
<evidence type="ECO:0000313" key="5">
    <source>
        <dbReference type="Proteomes" id="UP001180453"/>
    </source>
</evidence>
<name>A0ABU1YPD6_ROSSA</name>
<keyword evidence="1" id="KW-0805">Transcription regulation</keyword>
<dbReference type="SUPFAM" id="SSF46689">
    <property type="entry name" value="Homeodomain-like"/>
    <property type="match status" value="2"/>
</dbReference>
<dbReference type="SMART" id="SM00342">
    <property type="entry name" value="HTH_ARAC"/>
    <property type="match status" value="1"/>
</dbReference>
<dbReference type="Pfam" id="PF06719">
    <property type="entry name" value="AraC_N"/>
    <property type="match status" value="1"/>
</dbReference>
<gene>
    <name evidence="4" type="ORF">J2X20_002709</name>
</gene>